<feature type="compositionally biased region" description="Polar residues" evidence="1">
    <location>
        <begin position="301"/>
        <end position="311"/>
    </location>
</feature>
<evidence type="ECO:0000313" key="3">
    <source>
        <dbReference type="EMBL" id="KAJ1641596.1"/>
    </source>
</evidence>
<dbReference type="InterPro" id="IPR050235">
    <property type="entry name" value="CK1_Ser-Thr_kinase"/>
</dbReference>
<feature type="non-terminal residue" evidence="3">
    <location>
        <position position="1"/>
    </location>
</feature>
<feature type="region of interest" description="Disordered" evidence="1">
    <location>
        <begin position="328"/>
        <end position="379"/>
    </location>
</feature>
<organism evidence="3 4">
    <name type="scientific">Coemansia asiatica</name>
    <dbReference type="NCBI Taxonomy" id="1052880"/>
    <lineage>
        <taxon>Eukaryota</taxon>
        <taxon>Fungi</taxon>
        <taxon>Fungi incertae sedis</taxon>
        <taxon>Zoopagomycota</taxon>
        <taxon>Kickxellomycotina</taxon>
        <taxon>Kickxellomycetes</taxon>
        <taxon>Kickxellales</taxon>
        <taxon>Kickxellaceae</taxon>
        <taxon>Coemansia</taxon>
    </lineage>
</organism>
<dbReference type="GO" id="GO:0004672">
    <property type="term" value="F:protein kinase activity"/>
    <property type="evidence" value="ECO:0007669"/>
    <property type="project" value="InterPro"/>
</dbReference>
<protein>
    <recommendedName>
        <fullName evidence="2">Protein kinase domain-containing protein</fullName>
    </recommendedName>
</protein>
<sequence>AEASGVYHRDISAGNIMVNDRDEVFLIDWGFGKVLRTLSLSAKAAVKNDWDIDLDELTRNEDARDGMTGTIYYMGIRVLLGQTNRSIFDDLESLLYVILGGFSHLYTEKFAADAPGFEIASNKKSAFAKVGIMLDSENYPKSFGVKSRIPEMYAVLNRLYKLVFEQKGNFAGALLLDDEPERRVLDHQLLKEILGDSLYIRCFPQQQQQQPTSAKKISTNTQVVQEQAEAEEVMETKLDPSLTTQMTVLVPMPITEPIAIPVPVSTLLQMPAVTSAFTIHCPIPSSRGGRITKASDGKSLSPISPTPLSKRNASSLALEMVQLNVSSSFAQNTDSRKRKTSRDEDIDDDHRASKSKRTDSNLSREENQENQEPTNYVPK</sequence>
<evidence type="ECO:0000259" key="2">
    <source>
        <dbReference type="PROSITE" id="PS50011"/>
    </source>
</evidence>
<feature type="compositionally biased region" description="Basic and acidic residues" evidence="1">
    <location>
        <begin position="348"/>
        <end position="367"/>
    </location>
</feature>
<dbReference type="SUPFAM" id="SSF56112">
    <property type="entry name" value="Protein kinase-like (PK-like)"/>
    <property type="match status" value="1"/>
</dbReference>
<dbReference type="PANTHER" id="PTHR11909">
    <property type="entry name" value="CASEIN KINASE-RELATED"/>
    <property type="match status" value="1"/>
</dbReference>
<dbReference type="GO" id="GO:0005524">
    <property type="term" value="F:ATP binding"/>
    <property type="evidence" value="ECO:0007669"/>
    <property type="project" value="InterPro"/>
</dbReference>
<gene>
    <name evidence="3" type="ORF">LPJ64_006442</name>
</gene>
<feature type="region of interest" description="Disordered" evidence="1">
    <location>
        <begin position="284"/>
        <end position="311"/>
    </location>
</feature>
<dbReference type="EMBL" id="JANBOH010000875">
    <property type="protein sequence ID" value="KAJ1641596.1"/>
    <property type="molecule type" value="Genomic_DNA"/>
</dbReference>
<evidence type="ECO:0000313" key="4">
    <source>
        <dbReference type="Proteomes" id="UP001145021"/>
    </source>
</evidence>
<comment type="caution">
    <text evidence="3">The sequence shown here is derived from an EMBL/GenBank/DDBJ whole genome shotgun (WGS) entry which is preliminary data.</text>
</comment>
<proteinExistence type="predicted"/>
<reference evidence="3" key="1">
    <citation type="submission" date="2022-07" db="EMBL/GenBank/DDBJ databases">
        <title>Phylogenomic reconstructions and comparative analyses of Kickxellomycotina fungi.</title>
        <authorList>
            <person name="Reynolds N.K."/>
            <person name="Stajich J.E."/>
            <person name="Barry K."/>
            <person name="Grigoriev I.V."/>
            <person name="Crous P."/>
            <person name="Smith M.E."/>
        </authorList>
    </citation>
    <scope>NUCLEOTIDE SEQUENCE</scope>
    <source>
        <strain evidence="3">NBRC 105413</strain>
    </source>
</reference>
<feature type="domain" description="Protein kinase" evidence="2">
    <location>
        <begin position="1"/>
        <end position="200"/>
    </location>
</feature>
<dbReference type="InterPro" id="IPR011009">
    <property type="entry name" value="Kinase-like_dom_sf"/>
</dbReference>
<dbReference type="InterPro" id="IPR040976">
    <property type="entry name" value="Pkinase_fungal"/>
</dbReference>
<dbReference type="PROSITE" id="PS50011">
    <property type="entry name" value="PROTEIN_KINASE_DOM"/>
    <property type="match status" value="1"/>
</dbReference>
<dbReference type="Proteomes" id="UP001145021">
    <property type="component" value="Unassembled WGS sequence"/>
</dbReference>
<evidence type="ECO:0000256" key="1">
    <source>
        <dbReference type="SAM" id="MobiDB-lite"/>
    </source>
</evidence>
<dbReference type="InterPro" id="IPR000719">
    <property type="entry name" value="Prot_kinase_dom"/>
</dbReference>
<dbReference type="Gene3D" id="1.10.510.10">
    <property type="entry name" value="Transferase(Phosphotransferase) domain 1"/>
    <property type="match status" value="1"/>
</dbReference>
<feature type="compositionally biased region" description="Polar residues" evidence="1">
    <location>
        <begin position="370"/>
        <end position="379"/>
    </location>
</feature>
<dbReference type="AlphaFoldDB" id="A0A9W7XEJ1"/>
<name>A0A9W7XEJ1_9FUNG</name>
<keyword evidence="4" id="KW-1185">Reference proteome</keyword>
<dbReference type="Pfam" id="PF17667">
    <property type="entry name" value="Pkinase_fungal"/>
    <property type="match status" value="1"/>
</dbReference>
<accession>A0A9W7XEJ1</accession>